<dbReference type="InterPro" id="IPR000511">
    <property type="entry name" value="Holocyt_c/c1_synthase"/>
</dbReference>
<keyword evidence="6 11" id="KW-0408">Iron</keyword>
<dbReference type="GO" id="GO:0004408">
    <property type="term" value="F:holocytochrome-c synthase activity"/>
    <property type="evidence" value="ECO:0007669"/>
    <property type="project" value="UniProtKB-EC"/>
</dbReference>
<dbReference type="Pfam" id="PF01265">
    <property type="entry name" value="Cyto_heme_lyase"/>
    <property type="match status" value="1"/>
</dbReference>
<keyword evidence="3 11" id="KW-0349">Heme</keyword>
<name>A0A8K0P7P5_LADFU</name>
<evidence type="ECO:0000313" key="12">
    <source>
        <dbReference type="EMBL" id="KAG8236946.1"/>
    </source>
</evidence>
<comment type="caution">
    <text evidence="12">The sequence shown here is derived from an EMBL/GenBank/DDBJ whole genome shotgun (WGS) entry which is preliminary data.</text>
</comment>
<evidence type="ECO:0000256" key="2">
    <source>
        <dbReference type="ARBA" id="ARBA00007255"/>
    </source>
</evidence>
<evidence type="ECO:0000256" key="3">
    <source>
        <dbReference type="ARBA" id="ARBA00022617"/>
    </source>
</evidence>
<evidence type="ECO:0000256" key="4">
    <source>
        <dbReference type="ARBA" id="ARBA00022723"/>
    </source>
</evidence>
<comment type="catalytic activity">
    <reaction evidence="10">
        <text>holo-[cytochrome c] = apo-[cytochrome c] + heme b</text>
        <dbReference type="Rhea" id="RHEA:22648"/>
        <dbReference type="Rhea" id="RHEA-COMP:10725"/>
        <dbReference type="Rhea" id="RHEA-COMP:10726"/>
        <dbReference type="ChEBI" id="CHEBI:29950"/>
        <dbReference type="ChEBI" id="CHEBI:60344"/>
        <dbReference type="ChEBI" id="CHEBI:83739"/>
        <dbReference type="EC" id="4.4.1.17"/>
    </reaction>
    <physiologicalReaction direction="right-to-left" evidence="10">
        <dbReference type="Rhea" id="RHEA:22650"/>
    </physiologicalReaction>
</comment>
<dbReference type="PANTHER" id="PTHR12743">
    <property type="entry name" value="CYTOCHROME C1 HEME LYASE"/>
    <property type="match status" value="1"/>
</dbReference>
<dbReference type="PANTHER" id="PTHR12743:SF0">
    <property type="entry name" value="HOLOCYTOCHROME C-TYPE SYNTHASE"/>
    <property type="match status" value="1"/>
</dbReference>
<keyword evidence="5 11" id="KW-0999">Mitochondrion inner membrane</keyword>
<comment type="similarity">
    <text evidence="2 11">Belongs to the cytochrome c-type heme lyase family.</text>
</comment>
<evidence type="ECO:0000256" key="5">
    <source>
        <dbReference type="ARBA" id="ARBA00022792"/>
    </source>
</evidence>
<dbReference type="GO" id="GO:0005743">
    <property type="term" value="C:mitochondrial inner membrane"/>
    <property type="evidence" value="ECO:0007669"/>
    <property type="project" value="UniProtKB-SubCell"/>
</dbReference>
<keyword evidence="13" id="KW-1185">Reference proteome</keyword>
<dbReference type="OrthoDB" id="4243at2759"/>
<keyword evidence="8 11" id="KW-0472">Membrane</keyword>
<evidence type="ECO:0000256" key="9">
    <source>
        <dbReference type="ARBA" id="ARBA00023239"/>
    </source>
</evidence>
<evidence type="ECO:0000256" key="6">
    <source>
        <dbReference type="ARBA" id="ARBA00023004"/>
    </source>
</evidence>
<keyword evidence="9 11" id="KW-0456">Lyase</keyword>
<evidence type="ECO:0000256" key="11">
    <source>
        <dbReference type="RuleBase" id="RU363130"/>
    </source>
</evidence>
<dbReference type="GO" id="GO:0046872">
    <property type="term" value="F:metal ion binding"/>
    <property type="evidence" value="ECO:0007669"/>
    <property type="project" value="UniProtKB-KW"/>
</dbReference>
<evidence type="ECO:0000256" key="1">
    <source>
        <dbReference type="ARBA" id="ARBA00004273"/>
    </source>
</evidence>
<dbReference type="EC" id="4.4.1.17" evidence="11"/>
<comment type="subcellular location">
    <subcellularLocation>
        <location evidence="1 11">Mitochondrion inner membrane</location>
    </subcellularLocation>
</comment>
<dbReference type="Proteomes" id="UP000792457">
    <property type="component" value="Unassembled WGS sequence"/>
</dbReference>
<keyword evidence="4 11" id="KW-0479">Metal-binding</keyword>
<organism evidence="12 13">
    <name type="scientific">Ladona fulva</name>
    <name type="common">Scarce chaser dragonfly</name>
    <name type="synonym">Libellula fulva</name>
    <dbReference type="NCBI Taxonomy" id="123851"/>
    <lineage>
        <taxon>Eukaryota</taxon>
        <taxon>Metazoa</taxon>
        <taxon>Ecdysozoa</taxon>
        <taxon>Arthropoda</taxon>
        <taxon>Hexapoda</taxon>
        <taxon>Insecta</taxon>
        <taxon>Pterygota</taxon>
        <taxon>Palaeoptera</taxon>
        <taxon>Odonata</taxon>
        <taxon>Epiprocta</taxon>
        <taxon>Anisoptera</taxon>
        <taxon>Libelluloidea</taxon>
        <taxon>Libellulidae</taxon>
        <taxon>Ladona</taxon>
    </lineage>
</organism>
<dbReference type="AlphaFoldDB" id="A0A8K0P7P5"/>
<accession>A0A8K0P7P5</accession>
<evidence type="ECO:0000256" key="7">
    <source>
        <dbReference type="ARBA" id="ARBA00023128"/>
    </source>
</evidence>
<proteinExistence type="inferred from homology"/>
<keyword evidence="7 11" id="KW-0496">Mitochondrion</keyword>
<reference evidence="12" key="2">
    <citation type="submission" date="2017-10" db="EMBL/GenBank/DDBJ databases">
        <title>Ladona fulva Genome sequencing and assembly.</title>
        <authorList>
            <person name="Murali S."/>
            <person name="Richards S."/>
            <person name="Bandaranaike D."/>
            <person name="Bellair M."/>
            <person name="Blankenburg K."/>
            <person name="Chao H."/>
            <person name="Dinh H."/>
            <person name="Doddapaneni H."/>
            <person name="Dugan-Rocha S."/>
            <person name="Elkadiri S."/>
            <person name="Gnanaolivu R."/>
            <person name="Hernandez B."/>
            <person name="Skinner E."/>
            <person name="Javaid M."/>
            <person name="Lee S."/>
            <person name="Li M."/>
            <person name="Ming W."/>
            <person name="Munidasa M."/>
            <person name="Muniz J."/>
            <person name="Nguyen L."/>
            <person name="Hughes D."/>
            <person name="Osuji N."/>
            <person name="Pu L.-L."/>
            <person name="Puazo M."/>
            <person name="Qu C."/>
            <person name="Quiroz J."/>
            <person name="Raj R."/>
            <person name="Weissenberger G."/>
            <person name="Xin Y."/>
            <person name="Zou X."/>
            <person name="Han Y."/>
            <person name="Worley K."/>
            <person name="Muzny D."/>
            <person name="Gibbs R."/>
        </authorList>
    </citation>
    <scope>NUCLEOTIDE SEQUENCE</scope>
    <source>
        <strain evidence="12">Sampled in the wild</strain>
    </source>
</reference>
<evidence type="ECO:0000313" key="13">
    <source>
        <dbReference type="Proteomes" id="UP000792457"/>
    </source>
</evidence>
<comment type="function">
    <text evidence="11">Lyase that catalyzes the covalent linking of the heme group to the cytochrome C apoprotein to produce the mature functional cytochrome.</text>
</comment>
<dbReference type="EMBL" id="KZ309097">
    <property type="protein sequence ID" value="KAG8236946.1"/>
    <property type="molecule type" value="Genomic_DNA"/>
</dbReference>
<gene>
    <name evidence="12" type="ORF">J437_LFUL016708</name>
</gene>
<dbReference type="PROSITE" id="PS00821">
    <property type="entry name" value="CYTO_HEME_LYASE_1"/>
    <property type="match status" value="1"/>
</dbReference>
<reference evidence="12" key="1">
    <citation type="submission" date="2013-04" db="EMBL/GenBank/DDBJ databases">
        <authorList>
            <person name="Qu J."/>
            <person name="Murali S.C."/>
            <person name="Bandaranaike D."/>
            <person name="Bellair M."/>
            <person name="Blankenburg K."/>
            <person name="Chao H."/>
            <person name="Dinh H."/>
            <person name="Doddapaneni H."/>
            <person name="Downs B."/>
            <person name="Dugan-Rocha S."/>
            <person name="Elkadiri S."/>
            <person name="Gnanaolivu R.D."/>
            <person name="Hernandez B."/>
            <person name="Javaid M."/>
            <person name="Jayaseelan J.C."/>
            <person name="Lee S."/>
            <person name="Li M."/>
            <person name="Ming W."/>
            <person name="Munidasa M."/>
            <person name="Muniz J."/>
            <person name="Nguyen L."/>
            <person name="Ongeri F."/>
            <person name="Osuji N."/>
            <person name="Pu L.-L."/>
            <person name="Puazo M."/>
            <person name="Qu C."/>
            <person name="Quiroz J."/>
            <person name="Raj R."/>
            <person name="Weissenberger G."/>
            <person name="Xin Y."/>
            <person name="Zou X."/>
            <person name="Han Y."/>
            <person name="Richards S."/>
            <person name="Worley K."/>
            <person name="Muzny D."/>
            <person name="Gibbs R."/>
        </authorList>
    </citation>
    <scope>NUCLEOTIDE SEQUENCE</scope>
    <source>
        <strain evidence="12">Sampled in the wild</strain>
    </source>
</reference>
<protein>
    <recommendedName>
        <fullName evidence="11">Holocytochrome c-type synthase</fullName>
        <ecNumber evidence="11">4.4.1.17</ecNumber>
    </recommendedName>
</protein>
<evidence type="ECO:0000256" key="8">
    <source>
        <dbReference type="ARBA" id="ARBA00023136"/>
    </source>
</evidence>
<sequence>MVYESASRKIFRMVKQKQQNIKTCPNMGNTVTAAEITAAKLVKSVEYSSSNDSKSSQLDSVKSSKCPMHFGKEKVVSGGCPMHAENGDINPLNMMFWNAMLRKGWRWKEEDINPKDMDHIIKIHNANNEMAWQEVLKWEALHARECWTPKLKSFGGKAKDYSPRARIRHWMGLVPFLIIYLQSNCT</sequence>
<evidence type="ECO:0000256" key="10">
    <source>
        <dbReference type="ARBA" id="ARBA00023944"/>
    </source>
</evidence>